<accession>A0AAD2JYA4</accession>
<reference evidence="2" key="1">
    <citation type="submission" date="2023-11" db="EMBL/GenBank/DDBJ databases">
        <authorList>
            <person name="De Vega J J."/>
            <person name="De Vega J J."/>
        </authorList>
    </citation>
    <scope>NUCLEOTIDE SEQUENCE</scope>
</reference>
<name>A0AAD2JYA4_9AGAR</name>
<gene>
    <name evidence="2" type="ORF">MYCIT1_LOCUS11846</name>
</gene>
<dbReference type="Proteomes" id="UP001295794">
    <property type="component" value="Unassembled WGS sequence"/>
</dbReference>
<keyword evidence="1" id="KW-0812">Transmembrane</keyword>
<dbReference type="EMBL" id="CAVNYO010000138">
    <property type="protein sequence ID" value="CAK5268569.1"/>
    <property type="molecule type" value="Genomic_DNA"/>
</dbReference>
<proteinExistence type="predicted"/>
<keyword evidence="1" id="KW-0472">Membrane</keyword>
<sequence>MSSRRRSWTHVDMCVKAAVHSISKDVQSKSPGTGTGTTLPTVESLCRFGLQIKIVNRIVNPAPTEYLTAGPYRHEQNALQLPVQEKPMRRPQQRAVLASGTRRPGRIRRRRRCRWGRRGPRQCLVDIVIVKLKQLSVIRGVRLVACSVVFVSVYISVGIGCQVGHIGIDLAVGDADDVVEKPVKRGMGSRYHRRGCKGTAEERA</sequence>
<comment type="caution">
    <text evidence="2">The sequence shown here is derived from an EMBL/GenBank/DDBJ whole genome shotgun (WGS) entry which is preliminary data.</text>
</comment>
<feature type="transmembrane region" description="Helical" evidence="1">
    <location>
        <begin position="141"/>
        <end position="160"/>
    </location>
</feature>
<protein>
    <submittedName>
        <fullName evidence="2">Uncharacterized protein</fullName>
    </submittedName>
</protein>
<keyword evidence="3" id="KW-1185">Reference proteome</keyword>
<keyword evidence="1" id="KW-1133">Transmembrane helix</keyword>
<evidence type="ECO:0000313" key="3">
    <source>
        <dbReference type="Proteomes" id="UP001295794"/>
    </source>
</evidence>
<evidence type="ECO:0000313" key="2">
    <source>
        <dbReference type="EMBL" id="CAK5268569.1"/>
    </source>
</evidence>
<organism evidence="2 3">
    <name type="scientific">Mycena citricolor</name>
    <dbReference type="NCBI Taxonomy" id="2018698"/>
    <lineage>
        <taxon>Eukaryota</taxon>
        <taxon>Fungi</taxon>
        <taxon>Dikarya</taxon>
        <taxon>Basidiomycota</taxon>
        <taxon>Agaricomycotina</taxon>
        <taxon>Agaricomycetes</taxon>
        <taxon>Agaricomycetidae</taxon>
        <taxon>Agaricales</taxon>
        <taxon>Marasmiineae</taxon>
        <taxon>Mycenaceae</taxon>
        <taxon>Mycena</taxon>
    </lineage>
</organism>
<dbReference type="AlphaFoldDB" id="A0AAD2JYA4"/>
<evidence type="ECO:0000256" key="1">
    <source>
        <dbReference type="SAM" id="Phobius"/>
    </source>
</evidence>